<dbReference type="GO" id="GO:0004641">
    <property type="term" value="F:phosphoribosylformylglycinamidine cyclo-ligase activity"/>
    <property type="evidence" value="ECO:0007669"/>
    <property type="project" value="UniProtKB-UniRule"/>
</dbReference>
<dbReference type="FunFam" id="3.90.650.10:FF:000001">
    <property type="entry name" value="Phosphoribosylformylglycinamidine cyclo-ligase"/>
    <property type="match status" value="1"/>
</dbReference>
<evidence type="ECO:0000256" key="6">
    <source>
        <dbReference type="ARBA" id="ARBA00022741"/>
    </source>
</evidence>
<dbReference type="GO" id="GO:0005524">
    <property type="term" value="F:ATP binding"/>
    <property type="evidence" value="ECO:0007669"/>
    <property type="project" value="UniProtKB-KW"/>
</dbReference>
<keyword evidence="7 12" id="KW-0067">ATP-binding</keyword>
<evidence type="ECO:0000256" key="12">
    <source>
        <dbReference type="HAMAP-Rule" id="MF_00741"/>
    </source>
</evidence>
<dbReference type="InterPro" id="IPR004733">
    <property type="entry name" value="PurM_cligase"/>
</dbReference>
<dbReference type="GO" id="GO:0004637">
    <property type="term" value="F:phosphoribosylamine-glycine ligase activity"/>
    <property type="evidence" value="ECO:0007669"/>
    <property type="project" value="TreeGrafter"/>
</dbReference>
<dbReference type="CDD" id="cd02196">
    <property type="entry name" value="PurM"/>
    <property type="match status" value="1"/>
</dbReference>
<keyword evidence="6 12" id="KW-0547">Nucleotide-binding</keyword>
<dbReference type="Proteomes" id="UP000324896">
    <property type="component" value="Unassembled WGS sequence"/>
</dbReference>
<evidence type="ECO:0000256" key="3">
    <source>
        <dbReference type="ARBA" id="ARBA00013047"/>
    </source>
</evidence>
<dbReference type="PANTHER" id="PTHR10520">
    <property type="entry name" value="TRIFUNCTIONAL PURINE BIOSYNTHETIC PROTEIN ADENOSINE-3-RELATED"/>
    <property type="match status" value="1"/>
</dbReference>
<dbReference type="Gene3D" id="3.90.650.10">
    <property type="entry name" value="PurM-like C-terminal domain"/>
    <property type="match status" value="1"/>
</dbReference>
<evidence type="ECO:0000256" key="7">
    <source>
        <dbReference type="ARBA" id="ARBA00022840"/>
    </source>
</evidence>
<evidence type="ECO:0000256" key="11">
    <source>
        <dbReference type="ARBA" id="ARBA00049057"/>
    </source>
</evidence>
<dbReference type="Gene3D" id="3.30.1330.10">
    <property type="entry name" value="PurM-like, N-terminal domain"/>
    <property type="match status" value="1"/>
</dbReference>
<evidence type="ECO:0000259" key="14">
    <source>
        <dbReference type="Pfam" id="PF02769"/>
    </source>
</evidence>
<dbReference type="InterPro" id="IPR016188">
    <property type="entry name" value="PurM-like_N"/>
</dbReference>
<comment type="subcellular location">
    <subcellularLocation>
        <location evidence="12">Cytoplasm</location>
    </subcellularLocation>
</comment>
<dbReference type="NCBIfam" id="TIGR00878">
    <property type="entry name" value="purM"/>
    <property type="match status" value="1"/>
</dbReference>
<keyword evidence="12" id="KW-0658">Purine biosynthesis</keyword>
<keyword evidence="5 12" id="KW-0436">Ligase</keyword>
<dbReference type="EMBL" id="FMYT01000003">
    <property type="protein sequence ID" value="SDC21755.1"/>
    <property type="molecule type" value="Genomic_DNA"/>
</dbReference>
<dbReference type="UniPathway" id="UPA00074">
    <property type="reaction ID" value="UER00129"/>
</dbReference>
<dbReference type="InterPro" id="IPR036676">
    <property type="entry name" value="PurM-like_C_sf"/>
</dbReference>
<dbReference type="Pfam" id="PF02769">
    <property type="entry name" value="AIRS_C"/>
    <property type="match status" value="1"/>
</dbReference>
<proteinExistence type="inferred from homology"/>
<comment type="similarity">
    <text evidence="2 12">Belongs to the AIR synthase family.</text>
</comment>
<dbReference type="InterPro" id="IPR010918">
    <property type="entry name" value="PurM-like_C_dom"/>
</dbReference>
<name>A0A1G6JTK5_9FIRM</name>
<protein>
    <recommendedName>
        <fullName evidence="4 12">Phosphoribosylformylglycinamidine cyclo-ligase</fullName>
        <ecNumber evidence="3 12">6.3.3.1</ecNumber>
    </recommendedName>
    <alternativeName>
        <fullName evidence="9 12">AIR synthase</fullName>
    </alternativeName>
    <alternativeName>
        <fullName evidence="10 12">AIRS</fullName>
    </alternativeName>
    <alternativeName>
        <fullName evidence="8 12">Phosphoribosyl-aminoimidazole synthetase</fullName>
    </alternativeName>
</protein>
<evidence type="ECO:0000313" key="16">
    <source>
        <dbReference type="Proteomes" id="UP000324896"/>
    </source>
</evidence>
<dbReference type="GO" id="GO:0006189">
    <property type="term" value="P:'de novo' IMP biosynthetic process"/>
    <property type="evidence" value="ECO:0007669"/>
    <property type="project" value="UniProtKB-UniRule"/>
</dbReference>
<comment type="catalytic activity">
    <reaction evidence="11 12">
        <text>2-formamido-N(1)-(5-O-phospho-beta-D-ribosyl)acetamidine + ATP = 5-amino-1-(5-phospho-beta-D-ribosyl)imidazole + ADP + phosphate + H(+)</text>
        <dbReference type="Rhea" id="RHEA:23032"/>
        <dbReference type="ChEBI" id="CHEBI:15378"/>
        <dbReference type="ChEBI" id="CHEBI:30616"/>
        <dbReference type="ChEBI" id="CHEBI:43474"/>
        <dbReference type="ChEBI" id="CHEBI:137981"/>
        <dbReference type="ChEBI" id="CHEBI:147287"/>
        <dbReference type="ChEBI" id="CHEBI:456216"/>
        <dbReference type="EC" id="6.3.3.1"/>
    </reaction>
</comment>
<dbReference type="InterPro" id="IPR036921">
    <property type="entry name" value="PurM-like_N_sf"/>
</dbReference>
<reference evidence="15 16" key="1">
    <citation type="submission" date="2016-10" db="EMBL/GenBank/DDBJ databases">
        <authorList>
            <person name="Varghese N."/>
            <person name="Submissions S."/>
        </authorList>
    </citation>
    <scope>NUCLEOTIDE SEQUENCE [LARGE SCALE GENOMIC DNA]</scope>
    <source>
        <strain evidence="15 16">WG10</strain>
    </source>
</reference>
<dbReference type="SUPFAM" id="SSF56042">
    <property type="entry name" value="PurM C-terminal domain-like"/>
    <property type="match status" value="1"/>
</dbReference>
<evidence type="ECO:0000256" key="9">
    <source>
        <dbReference type="ARBA" id="ARBA00032931"/>
    </source>
</evidence>
<comment type="pathway">
    <text evidence="1 12">Purine metabolism; IMP biosynthesis via de novo pathway; 5-amino-1-(5-phospho-D-ribosyl)imidazole from N(2)-formyl-N(1)-(5-phospho-D-ribosyl)glycinamide: step 2/2.</text>
</comment>
<dbReference type="AlphaFoldDB" id="A0A1G6JTK5"/>
<dbReference type="FunFam" id="3.30.1330.10:FF:000001">
    <property type="entry name" value="Phosphoribosylformylglycinamidine cyclo-ligase"/>
    <property type="match status" value="1"/>
</dbReference>
<evidence type="ECO:0000256" key="5">
    <source>
        <dbReference type="ARBA" id="ARBA00022598"/>
    </source>
</evidence>
<feature type="domain" description="PurM-like N-terminal" evidence="13">
    <location>
        <begin position="56"/>
        <end position="161"/>
    </location>
</feature>
<evidence type="ECO:0000256" key="10">
    <source>
        <dbReference type="ARBA" id="ARBA00033093"/>
    </source>
</evidence>
<organism evidence="15 16">
    <name type="scientific">Halanaerobium congolense</name>
    <dbReference type="NCBI Taxonomy" id="54121"/>
    <lineage>
        <taxon>Bacteria</taxon>
        <taxon>Bacillati</taxon>
        <taxon>Bacillota</taxon>
        <taxon>Clostridia</taxon>
        <taxon>Halanaerobiales</taxon>
        <taxon>Halanaerobiaceae</taxon>
        <taxon>Halanaerobium</taxon>
    </lineage>
</organism>
<feature type="domain" description="PurM-like C-terminal" evidence="14">
    <location>
        <begin position="173"/>
        <end position="336"/>
    </location>
</feature>
<dbReference type="SUPFAM" id="SSF55326">
    <property type="entry name" value="PurM N-terminal domain-like"/>
    <property type="match status" value="1"/>
</dbReference>
<evidence type="ECO:0000256" key="1">
    <source>
        <dbReference type="ARBA" id="ARBA00004686"/>
    </source>
</evidence>
<accession>A0A1G6JTK5</accession>
<evidence type="ECO:0000256" key="2">
    <source>
        <dbReference type="ARBA" id="ARBA00010280"/>
    </source>
</evidence>
<gene>
    <name evidence="12" type="primary">purM</name>
    <name evidence="15" type="ORF">SAMN04488597_103115</name>
</gene>
<evidence type="ECO:0000256" key="8">
    <source>
        <dbReference type="ARBA" id="ARBA00031908"/>
    </source>
</evidence>
<dbReference type="Pfam" id="PF00586">
    <property type="entry name" value="AIRS"/>
    <property type="match status" value="1"/>
</dbReference>
<dbReference type="HAMAP" id="MF_00741">
    <property type="entry name" value="AIRS"/>
    <property type="match status" value="1"/>
</dbReference>
<sequence>MGLDYKKAGVDIDAGNQAVELIKKDVQSTFGPEVMTGLGGFGGLFKPDLINYQNPVLVSGTDGVGTKLKLAFKLDLHNTIGIDLVAMSVNDILAQGAQPLFFLDYLAAGKLEPKKTAEIVKGIAAGCKEAGAALIGGETAEMAGFYQPGEYDLAGFAVGIVDQDQIITGAEIEAGDLVIGLKSDGLHSNGFTLARAALFEKAGFDYTAEVEGLEKNLGEELLKPTRIYVKTVLSLLKKYKLKGIAHITGGGLIENLPRILPAGLKAEIKKDSWQPQIIFKLIQQAGEIAEKEMYRTFNMGIGMTLVIDKADKDKILKELAEMGEEACLIGEIKAGAADTSLEIK</sequence>
<evidence type="ECO:0000259" key="13">
    <source>
        <dbReference type="Pfam" id="PF00586"/>
    </source>
</evidence>
<dbReference type="GO" id="GO:0005829">
    <property type="term" value="C:cytosol"/>
    <property type="evidence" value="ECO:0007669"/>
    <property type="project" value="TreeGrafter"/>
</dbReference>
<dbReference type="GO" id="GO:0046084">
    <property type="term" value="P:adenine biosynthetic process"/>
    <property type="evidence" value="ECO:0007669"/>
    <property type="project" value="TreeGrafter"/>
</dbReference>
<dbReference type="RefSeq" id="WP_089722777.1">
    <property type="nucleotide sequence ID" value="NZ_FMYT01000003.1"/>
</dbReference>
<evidence type="ECO:0000256" key="4">
    <source>
        <dbReference type="ARBA" id="ARBA00020367"/>
    </source>
</evidence>
<keyword evidence="12" id="KW-0963">Cytoplasm</keyword>
<dbReference type="EC" id="6.3.3.1" evidence="3 12"/>
<dbReference type="PANTHER" id="PTHR10520:SF12">
    <property type="entry name" value="TRIFUNCTIONAL PURINE BIOSYNTHETIC PROTEIN ADENOSINE-3"/>
    <property type="match status" value="1"/>
</dbReference>
<evidence type="ECO:0000313" key="15">
    <source>
        <dbReference type="EMBL" id="SDC21755.1"/>
    </source>
</evidence>